<dbReference type="Pfam" id="PF00550">
    <property type="entry name" value="PP-binding"/>
    <property type="match status" value="5"/>
</dbReference>
<gene>
    <name evidence="9" type="ORF">LZC95_21265</name>
</gene>
<dbReference type="PROSITE" id="PS50889">
    <property type="entry name" value="S4"/>
    <property type="match status" value="1"/>
</dbReference>
<dbReference type="EMBL" id="CP089982">
    <property type="protein sequence ID" value="WXA99338.1"/>
    <property type="molecule type" value="Genomic_DNA"/>
</dbReference>
<evidence type="ECO:0000259" key="8">
    <source>
        <dbReference type="PROSITE" id="PS50075"/>
    </source>
</evidence>
<dbReference type="SMART" id="SM00823">
    <property type="entry name" value="PKS_PP"/>
    <property type="match status" value="5"/>
</dbReference>
<keyword evidence="2" id="KW-0596">Phosphopantetheine</keyword>
<dbReference type="InterPro" id="IPR010071">
    <property type="entry name" value="AA_adenyl_dom"/>
</dbReference>
<dbReference type="SUPFAM" id="SSF56801">
    <property type="entry name" value="Acetyl-CoA synthetase-like"/>
    <property type="match status" value="4"/>
</dbReference>
<dbReference type="Pfam" id="PF00668">
    <property type="entry name" value="Condensation"/>
    <property type="match status" value="4"/>
</dbReference>
<evidence type="ECO:0000256" key="2">
    <source>
        <dbReference type="ARBA" id="ARBA00022450"/>
    </source>
</evidence>
<evidence type="ECO:0000256" key="4">
    <source>
        <dbReference type="ARBA" id="ARBA00022832"/>
    </source>
</evidence>
<evidence type="ECO:0000256" key="7">
    <source>
        <dbReference type="SAM" id="MobiDB-lite"/>
    </source>
</evidence>
<dbReference type="CDD" id="cd12116">
    <property type="entry name" value="A_NRPS_Ta1_like"/>
    <property type="match status" value="1"/>
</dbReference>
<dbReference type="CDD" id="cd05930">
    <property type="entry name" value="A_NRPS"/>
    <property type="match status" value="2"/>
</dbReference>
<dbReference type="Gene3D" id="3.30.300.30">
    <property type="match status" value="4"/>
</dbReference>
<dbReference type="PANTHER" id="PTHR45527:SF1">
    <property type="entry name" value="FATTY ACID SYNTHASE"/>
    <property type="match status" value="1"/>
</dbReference>
<dbReference type="PROSITE" id="PS00455">
    <property type="entry name" value="AMP_BINDING"/>
    <property type="match status" value="4"/>
</dbReference>
<dbReference type="PROSITE" id="PS50075">
    <property type="entry name" value="CARRIER"/>
    <property type="match status" value="5"/>
</dbReference>
<keyword evidence="10" id="KW-1185">Reference proteome</keyword>
<dbReference type="SUPFAM" id="SSF52777">
    <property type="entry name" value="CoA-dependent acyltransferases"/>
    <property type="match status" value="8"/>
</dbReference>
<proteinExistence type="predicted"/>
<keyword evidence="6" id="KW-0694">RNA-binding</keyword>
<dbReference type="Pfam" id="PF23024">
    <property type="entry name" value="AMP-dom_DIP2-like"/>
    <property type="match status" value="1"/>
</dbReference>
<keyword evidence="3" id="KW-0597">Phosphoprotein</keyword>
<comment type="cofactor">
    <cofactor evidence="1">
        <name>pantetheine 4'-phosphate</name>
        <dbReference type="ChEBI" id="CHEBI:47942"/>
    </cofactor>
</comment>
<feature type="domain" description="Carrier" evidence="8">
    <location>
        <begin position="2665"/>
        <end position="2740"/>
    </location>
</feature>
<dbReference type="PROSITE" id="PS00012">
    <property type="entry name" value="PHOSPHOPANTETHEINE"/>
    <property type="match status" value="4"/>
</dbReference>
<dbReference type="Gene3D" id="3.40.50.12780">
    <property type="entry name" value="N-terminal domain of ligase-like"/>
    <property type="match status" value="1"/>
</dbReference>
<evidence type="ECO:0000256" key="3">
    <source>
        <dbReference type="ARBA" id="ARBA00022553"/>
    </source>
</evidence>
<dbReference type="Pfam" id="PF00501">
    <property type="entry name" value="AMP-binding"/>
    <property type="match status" value="4"/>
</dbReference>
<dbReference type="Pfam" id="PF13193">
    <property type="entry name" value="AMP-binding_C"/>
    <property type="match status" value="3"/>
</dbReference>
<accession>A0ABZ2KPT8</accession>
<name>A0ABZ2KPT8_9BACT</name>
<dbReference type="PANTHER" id="PTHR45527">
    <property type="entry name" value="NONRIBOSOMAL PEPTIDE SYNTHETASE"/>
    <property type="match status" value="1"/>
</dbReference>
<organism evidence="9 10">
    <name type="scientific">Pendulispora brunnea</name>
    <dbReference type="NCBI Taxonomy" id="2905690"/>
    <lineage>
        <taxon>Bacteria</taxon>
        <taxon>Pseudomonadati</taxon>
        <taxon>Myxococcota</taxon>
        <taxon>Myxococcia</taxon>
        <taxon>Myxococcales</taxon>
        <taxon>Sorangiineae</taxon>
        <taxon>Pendulisporaceae</taxon>
        <taxon>Pendulispora</taxon>
    </lineage>
</organism>
<evidence type="ECO:0000256" key="1">
    <source>
        <dbReference type="ARBA" id="ARBA00001957"/>
    </source>
</evidence>
<dbReference type="InterPro" id="IPR009081">
    <property type="entry name" value="PP-bd_ACP"/>
</dbReference>
<dbReference type="Gene3D" id="2.30.38.10">
    <property type="entry name" value="Luciferase, Domain 3"/>
    <property type="match status" value="3"/>
</dbReference>
<dbReference type="Gene3D" id="1.10.1200.10">
    <property type="entry name" value="ACP-like"/>
    <property type="match status" value="5"/>
</dbReference>
<dbReference type="Proteomes" id="UP001379533">
    <property type="component" value="Chromosome"/>
</dbReference>
<dbReference type="InterPro" id="IPR023213">
    <property type="entry name" value="CAT-like_dom_sf"/>
</dbReference>
<sequence>MGHRTALTFLEGASEVDITYAELDRRARAVAARLMREGASGERAVLLYPPGVDYVVAFLGCLYAGVVAVPAYPPDPARLGRTLPRLLSLIEDADARFLLATEAIVSVGPALFSESGALAGLPWIATDVIHAGEADDWRPTAVDAATVAFLQYTSGSTGSPKGVVLTHGNLLHNFGLIERGFELDEQSRAIIWLPPYHDMGLIGGVLQPMFTGYPTVLMSPISFLQRPLRWLEAISKHRGTVSGGPNFAYDLCVRKSTPEERATLDLSSWTVAFSGAEPIRADTLDRFAEAFGPSGFRREAYYPCYGLAEATLIVSGGPRTGVPVVRRFDGRALVSSGRSFSEQQLRIVDPTTNEPCAPGAIGEIWLRGESVAQGYFRRADESEAVFGARIDGERYLRTGDLGFLDGEDLFIAGRCKDLIILRGKNHYPQDIERTVETSHSALRAGCAAAFSVDAADGEQLVVVCEVDPRRVEGFDDVFAAVHRAVAEEHELQPAAVVLLGPGQIAKTSSGKIQRRACRDAFVRGDLQPLASWKVTAPEKARAGKRARKPKDAAGMALFLALKVAKVVGVDPEEIDVDVPVTQYGLDSIQSIELLHAIETDLGAAPALSSLLQGATIGSLAADMERWASPSASPSPSRSPSPELAPSAASPLSEGQRALWFLHELMPESSSYAIARAVRITTPLDVATLKAAFQALVDRHAALRTTFESADGEPRQCVHAQADVAFAHEVRYGSDEGAVQLRLQTEVRRPFDVGNGPLFRVLLLSTAPDEHVLLLVVHHLVSDLWSLTVMLDELGTLYTGGALPPLATTFQEHALGEARWLASNDAEQQFRYWEKELGGSLPELNLCARRGGNPSSQRAGSEPFTLDEGLSRALEALAGETGSTVFTVLLTAFQALLHRYTGERDLVVGMPTSGRRHAGLSPLVGYFVNPLALRVQLDEGETFDSLLRKVRSKVTSALEHQDYPFARLVERLAPRREAGRSPIFQVMFSLQRGVRFDEAAFAPFAVGREGGVLDLHGLHVESMPPLVHDTPLDLTLNVARGARGLVGSFEYNADRLDGTAVARMAGHFTRMLAAAIADPHRALGQLPLLGDEEYRQLAAWNDTAATVRDVCIHEWIERQAAKTPDAVAVEFGEARVTYAELDARAEQLAQHLLARGVGPEELVAIALERSVEVLVAVLAVMKAGGTYVPVDPHHPKERIAFVLADCGARVIITQARLRERLPASEARTVFVDRIDRDVPVQPLPVRDPGSLAYVLYTSGSTGRPKGVQVSHRAVVNLLAAMQRTIGLVPGDRLLAVTTLAFDIAALELYWPLTVGARVILADERTASDAELLLARLGEATVMQATPSTWRMLVQSGMGHRPSLKVLCGGEALPPDLAHALHARAGGGAWNVYGPTETTIWSTAARLGEGPVVIGRPLDNTTIHIVNEHFEPVPVGISGELMIGGAGLARGYLGRPELTAERFLPDAFDPRPGSRLYRTGDIARFLPSGDIECLGRRDGQVKIRGFRIELGEVEAALRDLPQVNDAVAVTDLDPSGTPRLVAYWVPGVAGAHASAAELREPLGQRLPDYMVPAVFVALDTLPLTPNGKVDRAALPAVDEAIFERDVILPRTEAERTVARAFAELLGNPHIGATDDFWHLGGHSLLATRLVSRLRANFRVELPLQAIFEARTVERLARAVESARSTSTAGIVPRGERGGAMPLSFAQERLWFLEQLAPGSPMFNMPAAVRLRGVLHREGLIESLREVIQRHETLRTAFVAQPDGRVLQHVMAAPPFDVPLVDVGEASLKTLALRYATEPFDLATAPLLRAALVRLGPEEHVLLLTVHHMVSDGWSMGIMLRELVEVYSARAENRPARLADLPVQYADVATATREAMTASVVETQLAYWRTQLEGAPPSLDLPSDRARPPVQTYRGARHRIALPPDLTARLRALGLRHEATLFMTCLAAFSLLVSRYAVQRDVVVGVPLANRGCAEAEGLIGHFVNLLPVRTQVDTSHGFTHLLQRTRERALGVYAHQDVPFERLVDGLGIERDPSRSPIFQVVFSLEPAPLRGISAPGLSLEIEPTDSGSAKFDFELLLEESENGLEGWFEYNTDLFDASSIARLATSYRVLLEAIVENPERAMESLPLLAPEQRQQLVVDFNRTAIEWNQEGYFADMFERQVERTPSAIAATCEGESLTYAELDARANRVANALRARGIGPERIVAILHDRDLEFLVAMLGLFKSGIAYVPLDPALPAARLGSIVEDCRCALILCGDEHAELGRTLDGGAGRLSSVEALVQGADSAKPSRALHPRGLAYVIFTSGSTGTPKGAMLEHVGMKNHLLAKVFDLEMTQADVVAEIAVQSFDVSIWQFVSALLVGGRTAIFRDDSAWDPARLLAQMARDGVTILETVPAHMKLMVEELEANPDAYDLSALRWFIVNGEALPSELCVRWFARVPHAKMINAYGATECSDDTAHYKIETAPVRSWAAMPINGTLPNLQVYILDLNFEPVPIGVAGEMFIGGVGVGRGYLGDPVKTARAFLPDPFSEVPGSRMYRIGDRVRYLEDGSIEFLGRTDHQVKIRGIRVEIGEIESLLGQHPDVADCAVIVRDDGGEKRLVAYVVSRDAEPSPKDLTQHLRDRMSSQVIPSAYVFLDALPLTLNGKVDRRALPAPDANDAATSEEYVAPQGKVQEQLAELFGSVLGRPRVGANDDFFDLGGHSLLATQLASRVRAAFQIELPLQSLFQAPTVEELAAVVESKLVDAGRGQVPFERVARDGDLPLSFSQERLWFFAELEPESPAYNTASVLRLSGMLDVAALKWSFAELVARHEILRTTFEGRDGRPVQRIAAFDAQEILSRVSEADLSMLEEGPREAELARRMREDAGRPFALAVGPLYRATLYRLGDVEHALAITFHHIVTDAWSAGVVARELGELYAAFTRGQPSQLPKLAYQYADYATWQRRALSPDALESQLGYWREQLANAPLALELPTDRPRPPAQTYRGARRDVHVPLATAEALATLAKREGSTLFMTVLAGFHALLARLSGQRDVVVGTLVANRTRPETEPMMGFFVNALPVRADLSADPSFAELVRQVRERSLGAFAHQDVPFEKMVDALAVERHASRAPIFQVMLVLQNLPVQSMSLPGLALRREEVPTGYTTLDLTLFLTETETGLTGTLEYSTELFDEATMARFARHLNTLLAGAAEQPELRLSELPLLTADEQHEQLVTWNDSARAVPENVCLPALFEAQAARTPTAVAAVDRHDTLSFRALNEKANRLAWQLAELGVGPGRIVALLAERSNDFLVAVLAVLKAGGAYLPLDPRHPAHRYTQVLGQSQAPWVLVGGDLRARLEPALAMLPGERPRVLGLEELLARPGSLANVPQRACPGDLAYVIYTSGSTGLPKGAMVEHRGMLNHIYAKIADLGLTREDRVAQTASQCFDISVWQFLVSLVTGGAVHVYDDEVATDPGRLLEAIEQDRITILETVPSVLRTLLAEPARRQLALRWLVPTGEALPPELARRWLGEYPSIPLLNAYGPTECSDDVTHYAIHEPPPDSVVHMPIGRPVANMRIYLLDAHLQPVPVGVPGELYVGGIGVGRGYLHDPERTAIAFVPDPFGSTPGARLYRTFDVARYLPDGNIEFLGRADHQVKVRGYRIELGEIEACLVRQPGVREAVVVVRDEQLVGYWAAAPGTPPEASILKAALAQTLPEYMVPAVFMQLEALPLTPNGKIDRKALPAPVRAEGSRSAAPSSPAERQIAALWRELLGAESVGREDSFFELGGHSLLATQLMSRIRRAFDVDLPLRALFDAPTVAGLARAVELHGDRSTAETQVARLVRRPRTGPLPLSFAQQRLWFLEQLTPGDPSYNMPIGVRLAGPLDRDALEASLEGVVHRHESLRTRFVTVDGKPAQIIEPAQPLSLPVANVASEADVAAMAHEQARAPFDLARGPLFRVRLLRLSATEHVLLVTMHHIVSDGWSLDVLVREVASLYEGNALPELEVQYADFAAWQRAWLSGERLEAQLAYWRTELSGAPPMLALPTDHVRPAEPSYRGATVRAVFSADLTARLKALSHAHGTTLFITLLAAFQALLARYTAQEDIVVGSPIANRHHGTTEGLIGFFVNSLALRAHVSRETAFQELLGQVRERVLGAHAHQDLPFEKLVEELNVPRDMRRTPLFQVMFLLDTPANAPLGLTALRVTPFAVHSATSKFDLTVTCIENDGRLEASMEYAVDLFEAATAERILDAYRLLLEGVAADPARAMGDIDLAGLESLGRVREESPARPAPAASAEYVAPRTPLEQTLAAIWAEAFGLGRVGVEDDFFELGGHSLLATQVISRIRSALDVDLTVRTFFEASTIANLAVYLESLALAAAPESGTVPSAPELARTTQSTSEAMLAKVDELSDEEVARLLRELEAEERSAGE</sequence>
<dbReference type="Gene3D" id="3.30.559.30">
    <property type="entry name" value="Nonribosomal peptide synthetase, condensation domain"/>
    <property type="match status" value="4"/>
</dbReference>
<evidence type="ECO:0000313" key="10">
    <source>
        <dbReference type="Proteomes" id="UP001379533"/>
    </source>
</evidence>
<dbReference type="InterPro" id="IPR001242">
    <property type="entry name" value="Condensation_dom"/>
</dbReference>
<dbReference type="InterPro" id="IPR045851">
    <property type="entry name" value="AMP-bd_C_sf"/>
</dbReference>
<feature type="domain" description="Carrier" evidence="8">
    <location>
        <begin position="4275"/>
        <end position="4350"/>
    </location>
</feature>
<dbReference type="InterPro" id="IPR036736">
    <property type="entry name" value="ACP-like_sf"/>
</dbReference>
<feature type="compositionally biased region" description="Low complexity" evidence="7">
    <location>
        <begin position="627"/>
        <end position="648"/>
    </location>
</feature>
<dbReference type="CDD" id="cd05931">
    <property type="entry name" value="FAAL"/>
    <property type="match status" value="1"/>
</dbReference>
<dbReference type="NCBIfam" id="TIGR01733">
    <property type="entry name" value="AA-adenyl-dom"/>
    <property type="match status" value="3"/>
</dbReference>
<dbReference type="SUPFAM" id="SSF47336">
    <property type="entry name" value="ACP-like"/>
    <property type="match status" value="5"/>
</dbReference>
<dbReference type="InterPro" id="IPR006162">
    <property type="entry name" value="Ppantetheine_attach_site"/>
</dbReference>
<keyword evidence="5" id="KW-0443">Lipid metabolism</keyword>
<dbReference type="InterPro" id="IPR040097">
    <property type="entry name" value="FAAL/FAAC"/>
</dbReference>
<dbReference type="CDD" id="cd19531">
    <property type="entry name" value="LCL_NRPS-like"/>
    <property type="match status" value="4"/>
</dbReference>
<dbReference type="InterPro" id="IPR025110">
    <property type="entry name" value="AMP-bd_C"/>
</dbReference>
<dbReference type="NCBIfam" id="NF003417">
    <property type="entry name" value="PRK04813.1"/>
    <property type="match status" value="4"/>
</dbReference>
<dbReference type="Gene3D" id="3.40.50.980">
    <property type="match status" value="6"/>
</dbReference>
<dbReference type="InterPro" id="IPR000873">
    <property type="entry name" value="AMP-dep_synth/lig_dom"/>
</dbReference>
<dbReference type="InterPro" id="IPR020806">
    <property type="entry name" value="PKS_PP-bd"/>
</dbReference>
<keyword evidence="4" id="KW-0276">Fatty acid metabolism</keyword>
<feature type="domain" description="Carrier" evidence="8">
    <location>
        <begin position="1606"/>
        <end position="1681"/>
    </location>
</feature>
<evidence type="ECO:0000256" key="5">
    <source>
        <dbReference type="ARBA" id="ARBA00023098"/>
    </source>
</evidence>
<feature type="domain" description="Carrier" evidence="8">
    <location>
        <begin position="553"/>
        <end position="627"/>
    </location>
</feature>
<feature type="region of interest" description="Disordered" evidence="7">
    <location>
        <begin position="626"/>
        <end position="648"/>
    </location>
</feature>
<protein>
    <submittedName>
        <fullName evidence="9">Non-ribosomal peptide synthase/polyketide synthase</fullName>
    </submittedName>
</protein>
<feature type="domain" description="Carrier" evidence="8">
    <location>
        <begin position="3730"/>
        <end position="3805"/>
    </location>
</feature>
<dbReference type="InterPro" id="IPR042099">
    <property type="entry name" value="ANL_N_sf"/>
</dbReference>
<evidence type="ECO:0000313" key="9">
    <source>
        <dbReference type="EMBL" id="WXA99338.1"/>
    </source>
</evidence>
<dbReference type="InterPro" id="IPR020845">
    <property type="entry name" value="AMP-binding_CS"/>
</dbReference>
<evidence type="ECO:0000256" key="6">
    <source>
        <dbReference type="PROSITE-ProRule" id="PRU00182"/>
    </source>
</evidence>
<dbReference type="Gene3D" id="3.30.559.10">
    <property type="entry name" value="Chloramphenicol acetyltransferase-like domain"/>
    <property type="match status" value="4"/>
</dbReference>
<reference evidence="9 10" key="1">
    <citation type="submission" date="2021-12" db="EMBL/GenBank/DDBJ databases">
        <title>Discovery of the Pendulisporaceae a myxobacterial family with distinct sporulation behavior and unique specialized metabolism.</title>
        <authorList>
            <person name="Garcia R."/>
            <person name="Popoff A."/>
            <person name="Bader C.D."/>
            <person name="Loehr J."/>
            <person name="Walesch S."/>
            <person name="Walt C."/>
            <person name="Boldt J."/>
            <person name="Bunk B."/>
            <person name="Haeckl F.J.F.P.J."/>
            <person name="Gunesch A.P."/>
            <person name="Birkelbach J."/>
            <person name="Nuebel U."/>
            <person name="Pietschmann T."/>
            <person name="Bach T."/>
            <person name="Mueller R."/>
        </authorList>
    </citation>
    <scope>NUCLEOTIDE SEQUENCE [LARGE SCALE GENOMIC DNA]</scope>
    <source>
        <strain evidence="9 10">MSr12523</strain>
    </source>
</reference>
<dbReference type="NCBIfam" id="NF004282">
    <property type="entry name" value="PRK05691.1"/>
    <property type="match status" value="7"/>
</dbReference>